<feature type="region of interest" description="Disordered" evidence="7">
    <location>
        <begin position="504"/>
        <end position="532"/>
    </location>
</feature>
<evidence type="ECO:0000256" key="2">
    <source>
        <dbReference type="ARBA" id="ARBA00004906"/>
    </source>
</evidence>
<dbReference type="PROSITE" id="PS50237">
    <property type="entry name" value="HECT"/>
    <property type="match status" value="1"/>
</dbReference>
<dbReference type="EMBL" id="SNRW01005425">
    <property type="protein sequence ID" value="KAA6385100.1"/>
    <property type="molecule type" value="Genomic_DNA"/>
</dbReference>
<organism evidence="9 10">
    <name type="scientific">Streblomastix strix</name>
    <dbReference type="NCBI Taxonomy" id="222440"/>
    <lineage>
        <taxon>Eukaryota</taxon>
        <taxon>Metamonada</taxon>
        <taxon>Preaxostyla</taxon>
        <taxon>Oxymonadida</taxon>
        <taxon>Streblomastigidae</taxon>
        <taxon>Streblomastix</taxon>
    </lineage>
</organism>
<proteinExistence type="predicted"/>
<comment type="caution">
    <text evidence="9">The sequence shown here is derived from an EMBL/GenBank/DDBJ whole genome shotgun (WGS) entry which is preliminary data.</text>
</comment>
<feature type="region of interest" description="Disordered" evidence="7">
    <location>
        <begin position="309"/>
        <end position="330"/>
    </location>
</feature>
<evidence type="ECO:0000256" key="1">
    <source>
        <dbReference type="ARBA" id="ARBA00000885"/>
    </source>
</evidence>
<protein>
    <recommendedName>
        <fullName evidence="3">HECT-type E3 ubiquitin transferase</fullName>
        <ecNumber evidence="3">2.3.2.26</ecNumber>
    </recommendedName>
</protein>
<dbReference type="GO" id="GO:0005737">
    <property type="term" value="C:cytoplasm"/>
    <property type="evidence" value="ECO:0007669"/>
    <property type="project" value="TreeGrafter"/>
</dbReference>
<evidence type="ECO:0000256" key="3">
    <source>
        <dbReference type="ARBA" id="ARBA00012485"/>
    </source>
</evidence>
<evidence type="ECO:0000313" key="10">
    <source>
        <dbReference type="Proteomes" id="UP000324800"/>
    </source>
</evidence>
<name>A0A5J4VRR9_9EUKA</name>
<accession>A0A5J4VRR9</accession>
<dbReference type="InterPro" id="IPR000569">
    <property type="entry name" value="HECT_dom"/>
</dbReference>
<evidence type="ECO:0000256" key="6">
    <source>
        <dbReference type="PROSITE-ProRule" id="PRU00104"/>
    </source>
</evidence>
<keyword evidence="5 6" id="KW-0833">Ubl conjugation pathway</keyword>
<dbReference type="SUPFAM" id="SSF56204">
    <property type="entry name" value="Hect, E3 ligase catalytic domain"/>
    <property type="match status" value="1"/>
</dbReference>
<evidence type="ECO:0000256" key="7">
    <source>
        <dbReference type="SAM" id="MobiDB-lite"/>
    </source>
</evidence>
<evidence type="ECO:0000256" key="4">
    <source>
        <dbReference type="ARBA" id="ARBA00022679"/>
    </source>
</evidence>
<dbReference type="PANTHER" id="PTHR11254">
    <property type="entry name" value="HECT DOMAIN UBIQUITIN-PROTEIN LIGASE"/>
    <property type="match status" value="1"/>
</dbReference>
<dbReference type="AlphaFoldDB" id="A0A5J4VRR9"/>
<feature type="active site" description="Glycyl thioester intermediate" evidence="6">
    <location>
        <position position="205"/>
    </location>
</feature>
<sequence>MDGQLDGAPMPYGPFDIKQFRIPTYVGDISETQDCFFLEKLALPEDIQSMVVSRFFNGNVDTLVLDKSSFLSVYHYNYEEISCDFVNNIFEAKSSSGANKLIVRNTFHAVIVVDENVFEGEKYDGPDENFFQGSNSSNSRQILFFWDMILDMSNEQRAQLLQFATGTTLLPPGGFMNLMGSMGPMKFTIYRYTKGTQYLPNVNICYYYIDVPPYEMPDSEPDEIDPTDPTIIDQTAGDGYPHTDLMYFALDSLFHTRARFALQEILKLSSTRMVPPRRHIQRPLAETDNPYYLTLKIFLRLEEFPNPYGSEGDPTTKNIRPPPTSTSGLQPSRFSEPCFALSMLRRGNEFDRQIVNNGRIVVIGSSDIEISVLERLTFAKSRIFSSLTLLSPQCLPCLESTIIPPPAFHHQPFVEPYPNGIIQRICKKKKERAAFLRQVYDKKVYSQHRLLQPIQVPPIIARAAGIPGTQEIVPIPPLWSAKVDPQREKDIQIELLDNEKKVSDYSYQKQQTPSKLDNYSQKPISKKRNTNSTISTTYSSIGSLLTNQPGSIISSVPGNIPATEYSASFINVTPSTYHSLFVIPTPFRPPAPALFEVNSCNYTAATLAGLGLLRYIEEVPGVILKFDFKKRELIRIDGPLLILSVFRDSFANQHNLMERNGFEDEDEIGVIFGATLRFNSVLHGLLQVAVPDKRLLFITPKADPYSNSLNHERRIDAFEGGFKMKYKYGDDEILIVASLIGDLAPFTPFDDPDTQIKVEKYLSEAGVRIVDGWNAISAHTELGEIPIGPDDEEYGIDTLMQIRQPKLKKKSWRRKFAKKKKKV</sequence>
<keyword evidence="4" id="KW-0808">Transferase</keyword>
<dbReference type="PANTHER" id="PTHR11254:SF67">
    <property type="entry name" value="E3 UBIQUITIN-PROTEIN LIGASE HUWE1"/>
    <property type="match status" value="1"/>
</dbReference>
<dbReference type="Pfam" id="PF00632">
    <property type="entry name" value="HECT"/>
    <property type="match status" value="1"/>
</dbReference>
<dbReference type="GO" id="GO:0061630">
    <property type="term" value="F:ubiquitin protein ligase activity"/>
    <property type="evidence" value="ECO:0007669"/>
    <property type="project" value="UniProtKB-EC"/>
</dbReference>
<gene>
    <name evidence="9" type="ORF">EZS28_019372</name>
</gene>
<comment type="catalytic activity">
    <reaction evidence="1">
        <text>S-ubiquitinyl-[E2 ubiquitin-conjugating enzyme]-L-cysteine + [acceptor protein]-L-lysine = [E2 ubiquitin-conjugating enzyme]-L-cysteine + N(6)-ubiquitinyl-[acceptor protein]-L-lysine.</text>
        <dbReference type="EC" id="2.3.2.26"/>
    </reaction>
</comment>
<evidence type="ECO:0000313" key="9">
    <source>
        <dbReference type="EMBL" id="KAA6385100.1"/>
    </source>
</evidence>
<evidence type="ECO:0000256" key="5">
    <source>
        <dbReference type="ARBA" id="ARBA00022786"/>
    </source>
</evidence>
<dbReference type="InterPro" id="IPR050409">
    <property type="entry name" value="E3_ubiq-protein_ligase"/>
</dbReference>
<dbReference type="GO" id="GO:0006511">
    <property type="term" value="P:ubiquitin-dependent protein catabolic process"/>
    <property type="evidence" value="ECO:0007669"/>
    <property type="project" value="TreeGrafter"/>
</dbReference>
<feature type="domain" description="HECT" evidence="8">
    <location>
        <begin position="131"/>
        <end position="215"/>
    </location>
</feature>
<dbReference type="InterPro" id="IPR035983">
    <property type="entry name" value="Hect_E3_ubiquitin_ligase"/>
</dbReference>
<feature type="compositionally biased region" description="Polar residues" evidence="7">
    <location>
        <begin position="505"/>
        <end position="523"/>
    </location>
</feature>
<evidence type="ECO:0000259" key="8">
    <source>
        <dbReference type="PROSITE" id="PS50237"/>
    </source>
</evidence>
<feature type="non-terminal residue" evidence="9">
    <location>
        <position position="823"/>
    </location>
</feature>
<dbReference type="EC" id="2.3.2.26" evidence="3"/>
<dbReference type="Proteomes" id="UP000324800">
    <property type="component" value="Unassembled WGS sequence"/>
</dbReference>
<dbReference type="Gene3D" id="3.30.2410.10">
    <property type="entry name" value="Hect, E3 ligase catalytic domain"/>
    <property type="match status" value="1"/>
</dbReference>
<reference evidence="9 10" key="1">
    <citation type="submission" date="2019-03" db="EMBL/GenBank/DDBJ databases">
        <title>Single cell metagenomics reveals metabolic interactions within the superorganism composed of flagellate Streblomastix strix and complex community of Bacteroidetes bacteria on its surface.</title>
        <authorList>
            <person name="Treitli S.C."/>
            <person name="Kolisko M."/>
            <person name="Husnik F."/>
            <person name="Keeling P."/>
            <person name="Hampl V."/>
        </authorList>
    </citation>
    <scope>NUCLEOTIDE SEQUENCE [LARGE SCALE GENOMIC DNA]</scope>
    <source>
        <strain evidence="9">ST1C</strain>
    </source>
</reference>
<comment type="pathway">
    <text evidence="2">Protein modification; protein ubiquitination.</text>
</comment>
<dbReference type="GO" id="GO:0000209">
    <property type="term" value="P:protein polyubiquitination"/>
    <property type="evidence" value="ECO:0007669"/>
    <property type="project" value="TreeGrafter"/>
</dbReference>